<gene>
    <name evidence="1" type="ORF">A8806_102325</name>
</gene>
<protein>
    <submittedName>
        <fullName evidence="1">Uncharacterized protein</fullName>
    </submittedName>
</protein>
<comment type="caution">
    <text evidence="1">The sequence shown here is derived from an EMBL/GenBank/DDBJ whole genome shotgun (WGS) entry which is preliminary data.</text>
</comment>
<sequence>MASKNQELIHMLKDVKKSLVSKDLRGEELEEMETAVGKLEAVVTYINDCTGRGIYFE</sequence>
<dbReference type="AlphaFoldDB" id="A0A2Y9BGF8"/>
<dbReference type="EMBL" id="QGDL01000002">
    <property type="protein sequence ID" value="PWJ31467.1"/>
    <property type="molecule type" value="Genomic_DNA"/>
</dbReference>
<reference evidence="1 2" key="1">
    <citation type="submission" date="2018-05" db="EMBL/GenBank/DDBJ databases">
        <title>The Hungate 1000. A catalogue of reference genomes from the rumen microbiome.</title>
        <authorList>
            <person name="Kelly W."/>
        </authorList>
    </citation>
    <scope>NUCLEOTIDE SEQUENCE [LARGE SCALE GENOMIC DNA]</scope>
    <source>
        <strain evidence="1 2">NLAE-zl-C242</strain>
    </source>
</reference>
<proteinExistence type="predicted"/>
<keyword evidence="2" id="KW-1185">Reference proteome</keyword>
<dbReference type="RefSeq" id="WP_181368593.1">
    <property type="nucleotide sequence ID" value="NZ_BAAACK010000006.1"/>
</dbReference>
<organism evidence="1 2">
    <name type="scientific">Faecalicatena orotica</name>
    <dbReference type="NCBI Taxonomy" id="1544"/>
    <lineage>
        <taxon>Bacteria</taxon>
        <taxon>Bacillati</taxon>
        <taxon>Bacillota</taxon>
        <taxon>Clostridia</taxon>
        <taxon>Lachnospirales</taxon>
        <taxon>Lachnospiraceae</taxon>
        <taxon>Faecalicatena</taxon>
    </lineage>
</organism>
<accession>A0A2Y9BGF8</accession>
<evidence type="ECO:0000313" key="1">
    <source>
        <dbReference type="EMBL" id="PWJ31467.1"/>
    </source>
</evidence>
<dbReference type="Proteomes" id="UP000245845">
    <property type="component" value="Unassembled WGS sequence"/>
</dbReference>
<name>A0A2Y9BGF8_9FIRM</name>
<evidence type="ECO:0000313" key="2">
    <source>
        <dbReference type="Proteomes" id="UP000245845"/>
    </source>
</evidence>